<proteinExistence type="predicted"/>
<accession>A0ABR8KI04</accession>
<dbReference type="Proteomes" id="UP000637383">
    <property type="component" value="Unassembled WGS sequence"/>
</dbReference>
<dbReference type="RefSeq" id="WP_190958294.1">
    <property type="nucleotide sequence ID" value="NZ_JACJTU010000036.1"/>
</dbReference>
<sequence>MAIVQEGLQSPTEAKPPASCQLIPFHEKSDVDVGWVEERRRRRRLPEG</sequence>
<organism evidence="2 3">
    <name type="scientific">Nostoc paludosum FACHB-159</name>
    <dbReference type="NCBI Taxonomy" id="2692908"/>
    <lineage>
        <taxon>Bacteria</taxon>
        <taxon>Bacillati</taxon>
        <taxon>Cyanobacteriota</taxon>
        <taxon>Cyanophyceae</taxon>
        <taxon>Nostocales</taxon>
        <taxon>Nostocaceae</taxon>
        <taxon>Nostoc</taxon>
    </lineage>
</organism>
<protein>
    <submittedName>
        <fullName evidence="2">Uncharacterized protein</fullName>
    </submittedName>
</protein>
<dbReference type="EMBL" id="JACJTU010000036">
    <property type="protein sequence ID" value="MBD2737722.1"/>
    <property type="molecule type" value="Genomic_DNA"/>
</dbReference>
<evidence type="ECO:0000256" key="1">
    <source>
        <dbReference type="SAM" id="MobiDB-lite"/>
    </source>
</evidence>
<name>A0ABR8KI04_9NOSO</name>
<comment type="caution">
    <text evidence="2">The sequence shown here is derived from an EMBL/GenBank/DDBJ whole genome shotgun (WGS) entry which is preliminary data.</text>
</comment>
<gene>
    <name evidence="2" type="ORF">H6H03_28185</name>
</gene>
<feature type="region of interest" description="Disordered" evidence="1">
    <location>
        <begin position="1"/>
        <end position="23"/>
    </location>
</feature>
<reference evidence="2 3" key="1">
    <citation type="journal article" date="2020" name="ISME J.">
        <title>Comparative genomics reveals insights into cyanobacterial evolution and habitat adaptation.</title>
        <authorList>
            <person name="Chen M.Y."/>
            <person name="Teng W.K."/>
            <person name="Zhao L."/>
            <person name="Hu C.X."/>
            <person name="Zhou Y.K."/>
            <person name="Han B.P."/>
            <person name="Song L.R."/>
            <person name="Shu W.S."/>
        </authorList>
    </citation>
    <scope>NUCLEOTIDE SEQUENCE [LARGE SCALE GENOMIC DNA]</scope>
    <source>
        <strain evidence="2 3">FACHB-159</strain>
    </source>
</reference>
<evidence type="ECO:0000313" key="2">
    <source>
        <dbReference type="EMBL" id="MBD2737722.1"/>
    </source>
</evidence>
<keyword evidence="3" id="KW-1185">Reference proteome</keyword>
<evidence type="ECO:0000313" key="3">
    <source>
        <dbReference type="Proteomes" id="UP000637383"/>
    </source>
</evidence>